<feature type="region of interest" description="Disordered" evidence="5">
    <location>
        <begin position="75"/>
        <end position="118"/>
    </location>
</feature>
<dbReference type="PANTHER" id="PTHR30346:SF0">
    <property type="entry name" value="HCA OPERON TRANSCRIPTIONAL ACTIVATOR HCAR"/>
    <property type="match status" value="1"/>
</dbReference>
<dbReference type="PRINTS" id="PR00039">
    <property type="entry name" value="HTHLYSR"/>
</dbReference>
<evidence type="ECO:0000256" key="2">
    <source>
        <dbReference type="ARBA" id="ARBA00023015"/>
    </source>
</evidence>
<dbReference type="GO" id="GO:0003700">
    <property type="term" value="F:DNA-binding transcription factor activity"/>
    <property type="evidence" value="ECO:0007669"/>
    <property type="project" value="InterPro"/>
</dbReference>
<feature type="domain" description="HTH lysR-type" evidence="6">
    <location>
        <begin position="134"/>
        <end position="191"/>
    </location>
</feature>
<comment type="similarity">
    <text evidence="1">Belongs to the LysR transcriptional regulatory family.</text>
</comment>
<comment type="caution">
    <text evidence="7">The sequence shown here is derived from an EMBL/GenBank/DDBJ whole genome shotgun (WGS) entry which is preliminary data.</text>
</comment>
<organism evidence="7 8">
    <name type="scientific">Phytoactinopolyspora mesophila</name>
    <dbReference type="NCBI Taxonomy" id="2650750"/>
    <lineage>
        <taxon>Bacteria</taxon>
        <taxon>Bacillati</taxon>
        <taxon>Actinomycetota</taxon>
        <taxon>Actinomycetes</taxon>
        <taxon>Jiangellales</taxon>
        <taxon>Jiangellaceae</taxon>
        <taxon>Phytoactinopolyspora</taxon>
    </lineage>
</organism>
<feature type="compositionally biased region" description="Basic and acidic residues" evidence="5">
    <location>
        <begin position="75"/>
        <end position="89"/>
    </location>
</feature>
<dbReference type="CDD" id="cd08414">
    <property type="entry name" value="PBP2_LTTR_aromatics_like"/>
    <property type="match status" value="1"/>
</dbReference>
<dbReference type="Gene3D" id="3.40.190.10">
    <property type="entry name" value="Periplasmic binding protein-like II"/>
    <property type="match status" value="2"/>
</dbReference>
<dbReference type="InterPro" id="IPR005119">
    <property type="entry name" value="LysR_subst-bd"/>
</dbReference>
<proteinExistence type="inferred from homology"/>
<dbReference type="Proteomes" id="UP000460435">
    <property type="component" value="Unassembled WGS sequence"/>
</dbReference>
<evidence type="ECO:0000256" key="5">
    <source>
        <dbReference type="SAM" id="MobiDB-lite"/>
    </source>
</evidence>
<evidence type="ECO:0000259" key="6">
    <source>
        <dbReference type="PROSITE" id="PS50931"/>
    </source>
</evidence>
<dbReference type="Pfam" id="PF00126">
    <property type="entry name" value="HTH_1"/>
    <property type="match status" value="1"/>
</dbReference>
<gene>
    <name evidence="7" type="ORF">F7O44_09555</name>
</gene>
<evidence type="ECO:0000256" key="4">
    <source>
        <dbReference type="ARBA" id="ARBA00023163"/>
    </source>
</evidence>
<evidence type="ECO:0000256" key="3">
    <source>
        <dbReference type="ARBA" id="ARBA00023125"/>
    </source>
</evidence>
<sequence>MSAQPQDDLGPAFVRRPGQLQNLDIRPWAIDSPCERLGVAAVSSRPSHHDAQVLGVVVEEGNIAPCFESFDRGSFTHDVRDDQRDGSRHTEHRRAPQPPCAPHDSRPKHATTPRVQYGYHPPSHRFRISFLFMDLVRHLEYFTAIAHERHFGQAAQRLGIRQPPLSQGLKRLETELGVRLCDRGSQGVTLTEAGNALLPAAHRVLDEVEQLRLLARRQEEPAKPRISVRVSPGLGSGHYAALFAACRRSAPEADVDISEQATPDQIHDLFHARADVGVLREPAAVRGLTLGPQVNVTLNCLLPAEHPAARAGRVRLGELAGHALALPPRDQTPAAHDDLISTCERHGFLPETLHEVSDDRVIRGLVASGRCVSFTTDSPGEVASDGSVVVPIQDQPLSLLLRLAWRGALRPPIAQLPTAIVHTLVRGDDTTGRRSADRPPRAVSELPSTPS</sequence>
<feature type="compositionally biased region" description="Basic and acidic residues" evidence="5">
    <location>
        <begin position="427"/>
        <end position="440"/>
    </location>
</feature>
<dbReference type="InterPro" id="IPR036388">
    <property type="entry name" value="WH-like_DNA-bd_sf"/>
</dbReference>
<dbReference type="PROSITE" id="PS50931">
    <property type="entry name" value="HTH_LYSR"/>
    <property type="match status" value="1"/>
</dbReference>
<dbReference type="SUPFAM" id="SSF53850">
    <property type="entry name" value="Periplasmic binding protein-like II"/>
    <property type="match status" value="1"/>
</dbReference>
<name>A0A7K3M210_9ACTN</name>
<dbReference type="PANTHER" id="PTHR30346">
    <property type="entry name" value="TRANSCRIPTIONAL DUAL REGULATOR HCAR-RELATED"/>
    <property type="match status" value="1"/>
</dbReference>
<dbReference type="Pfam" id="PF03466">
    <property type="entry name" value="LysR_substrate"/>
    <property type="match status" value="1"/>
</dbReference>
<evidence type="ECO:0000313" key="7">
    <source>
        <dbReference type="EMBL" id="NDL57314.1"/>
    </source>
</evidence>
<keyword evidence="2" id="KW-0805">Transcription regulation</keyword>
<protein>
    <submittedName>
        <fullName evidence="7">LysR family transcriptional regulator</fullName>
    </submittedName>
</protein>
<dbReference type="Gene3D" id="1.10.10.10">
    <property type="entry name" value="Winged helix-like DNA-binding domain superfamily/Winged helix DNA-binding domain"/>
    <property type="match status" value="1"/>
</dbReference>
<accession>A0A7K3M210</accession>
<dbReference type="FunFam" id="1.10.10.10:FF:000001">
    <property type="entry name" value="LysR family transcriptional regulator"/>
    <property type="match status" value="1"/>
</dbReference>
<evidence type="ECO:0000256" key="1">
    <source>
        <dbReference type="ARBA" id="ARBA00009437"/>
    </source>
</evidence>
<dbReference type="EMBL" id="WLZY01000002">
    <property type="protein sequence ID" value="NDL57314.1"/>
    <property type="molecule type" value="Genomic_DNA"/>
</dbReference>
<evidence type="ECO:0000313" key="8">
    <source>
        <dbReference type="Proteomes" id="UP000460435"/>
    </source>
</evidence>
<keyword evidence="3" id="KW-0238">DNA-binding</keyword>
<keyword evidence="4" id="KW-0804">Transcription</keyword>
<dbReference type="InterPro" id="IPR036390">
    <property type="entry name" value="WH_DNA-bd_sf"/>
</dbReference>
<dbReference type="SUPFAM" id="SSF46785">
    <property type="entry name" value="Winged helix' DNA-binding domain"/>
    <property type="match status" value="1"/>
</dbReference>
<dbReference type="InterPro" id="IPR000847">
    <property type="entry name" value="LysR_HTH_N"/>
</dbReference>
<keyword evidence="8" id="KW-1185">Reference proteome</keyword>
<dbReference type="GO" id="GO:0032993">
    <property type="term" value="C:protein-DNA complex"/>
    <property type="evidence" value="ECO:0007669"/>
    <property type="project" value="TreeGrafter"/>
</dbReference>
<dbReference type="GO" id="GO:0003677">
    <property type="term" value="F:DNA binding"/>
    <property type="evidence" value="ECO:0007669"/>
    <property type="project" value="UniProtKB-KW"/>
</dbReference>
<feature type="region of interest" description="Disordered" evidence="5">
    <location>
        <begin position="427"/>
        <end position="451"/>
    </location>
</feature>
<dbReference type="AlphaFoldDB" id="A0A7K3M210"/>
<reference evidence="7 8" key="1">
    <citation type="submission" date="2019-11" db="EMBL/GenBank/DDBJ databases">
        <authorList>
            <person name="Li X.-J."/>
            <person name="Feng X.-M."/>
        </authorList>
    </citation>
    <scope>NUCLEOTIDE SEQUENCE [LARGE SCALE GENOMIC DNA]</scope>
    <source>
        <strain evidence="7 8">XMNu-373</strain>
    </source>
</reference>